<feature type="transmembrane region" description="Helical" evidence="3">
    <location>
        <begin position="20"/>
        <end position="38"/>
    </location>
</feature>
<dbReference type="InterPro" id="IPR050248">
    <property type="entry name" value="Polysacc_deacetylase_ArnD"/>
</dbReference>
<evidence type="ECO:0000259" key="4">
    <source>
        <dbReference type="PROSITE" id="PS51677"/>
    </source>
</evidence>
<accession>A0A3E3EEI2</accession>
<dbReference type="RefSeq" id="WP_117581009.1">
    <property type="nucleotide sequence ID" value="NZ_QUSL01000007.1"/>
</dbReference>
<keyword evidence="3" id="KW-0472">Membrane</keyword>
<keyword evidence="2" id="KW-0378">Hydrolase</keyword>
<keyword evidence="1" id="KW-0479">Metal-binding</keyword>
<dbReference type="Proteomes" id="UP000261032">
    <property type="component" value="Unassembled WGS sequence"/>
</dbReference>
<dbReference type="PANTHER" id="PTHR10587">
    <property type="entry name" value="GLYCOSYL TRANSFERASE-RELATED"/>
    <property type="match status" value="1"/>
</dbReference>
<evidence type="ECO:0000313" key="6">
    <source>
        <dbReference type="Proteomes" id="UP000261032"/>
    </source>
</evidence>
<dbReference type="AlphaFoldDB" id="A0A3E3EEI2"/>
<dbReference type="EMBL" id="QUSL01000007">
    <property type="protein sequence ID" value="RGD86226.1"/>
    <property type="molecule type" value="Genomic_DNA"/>
</dbReference>
<keyword evidence="3" id="KW-0812">Transmembrane</keyword>
<protein>
    <submittedName>
        <fullName evidence="5">Polysaccharide deacetylase</fullName>
    </submittedName>
</protein>
<dbReference type="GO" id="GO:0016810">
    <property type="term" value="F:hydrolase activity, acting on carbon-nitrogen (but not peptide) bonds"/>
    <property type="evidence" value="ECO:0007669"/>
    <property type="project" value="InterPro"/>
</dbReference>
<keyword evidence="3" id="KW-1133">Transmembrane helix</keyword>
<dbReference type="SUPFAM" id="SSF88713">
    <property type="entry name" value="Glycoside hydrolase/deacetylase"/>
    <property type="match status" value="1"/>
</dbReference>
<reference evidence="5 6" key="1">
    <citation type="submission" date="2018-08" db="EMBL/GenBank/DDBJ databases">
        <title>A genome reference for cultivated species of the human gut microbiota.</title>
        <authorList>
            <person name="Zou Y."/>
            <person name="Xue W."/>
            <person name="Luo G."/>
        </authorList>
    </citation>
    <scope>NUCLEOTIDE SEQUENCE [LARGE SCALE GENOMIC DNA]</scope>
    <source>
        <strain evidence="5 6">OM06-4</strain>
    </source>
</reference>
<evidence type="ECO:0000256" key="3">
    <source>
        <dbReference type="SAM" id="Phobius"/>
    </source>
</evidence>
<evidence type="ECO:0000256" key="2">
    <source>
        <dbReference type="ARBA" id="ARBA00022801"/>
    </source>
</evidence>
<dbReference type="PROSITE" id="PS51677">
    <property type="entry name" value="NODB"/>
    <property type="match status" value="1"/>
</dbReference>
<gene>
    <name evidence="5" type="ORF">DXB93_06280</name>
</gene>
<dbReference type="InterPro" id="IPR002509">
    <property type="entry name" value="NODB_dom"/>
</dbReference>
<dbReference type="Gene3D" id="3.20.20.370">
    <property type="entry name" value="Glycoside hydrolase/deacetylase"/>
    <property type="match status" value="1"/>
</dbReference>
<name>A0A3E3EEI2_9FIRM</name>
<dbReference type="CDD" id="cd10954">
    <property type="entry name" value="CE4_CtAXE_like"/>
    <property type="match status" value="1"/>
</dbReference>
<comment type="caution">
    <text evidence="5">The sequence shown here is derived from an EMBL/GenBank/DDBJ whole genome shotgun (WGS) entry which is preliminary data.</text>
</comment>
<feature type="domain" description="NodB homology" evidence="4">
    <location>
        <begin position="245"/>
        <end position="422"/>
    </location>
</feature>
<dbReference type="GO" id="GO:0005975">
    <property type="term" value="P:carbohydrate metabolic process"/>
    <property type="evidence" value="ECO:0007669"/>
    <property type="project" value="InterPro"/>
</dbReference>
<dbReference type="InterPro" id="IPR011330">
    <property type="entry name" value="Glyco_hydro/deAcase_b/a-brl"/>
</dbReference>
<sequence>MEYRHAINNRRKLKKKPTIALVVIVVIAILLGGIFWFINREGPYDKYKVYNKDNKKFGTVEHYEKDDDSFFISLYYPKTKNSNLDKIVKDYQENYVKEQKINKNSKDILYMDYSINEVYNQFINLKFKTTRYDEDDKVVETKEKLFTYDTKKEKILTVGDSLRNTFKTVLASSQGIDKVDAKSNNLTVEKDKLIIYTTEDLKNKIEVNYKDNKELIKLANKNIPSDAPLDVAGPAAQPEVDPNKKMIAFTLDDGPHKTNTLKVVEMFEKYNGRATFFELGKNITLYPDVVKTVYEHGFEIASHSWDHPDLRKLDAEGLNKQIVDTQNAIYKITGAEPTLIRPPYGAFNDNVKSVFKNNGMEIALWSVDTLDWKLKDANKIKETIINNSYDGAVVLLHDIHNFSVEGLEMALGELYNRGYQFVTLDTLKQYKDLKTVFR</sequence>
<dbReference type="Pfam" id="PF01522">
    <property type="entry name" value="Polysacc_deac_1"/>
    <property type="match status" value="1"/>
</dbReference>
<dbReference type="GO" id="GO:0046872">
    <property type="term" value="F:metal ion binding"/>
    <property type="evidence" value="ECO:0007669"/>
    <property type="project" value="UniProtKB-KW"/>
</dbReference>
<dbReference type="PANTHER" id="PTHR10587:SF133">
    <property type="entry name" value="CHITIN DEACETYLASE 1-RELATED"/>
    <property type="match status" value="1"/>
</dbReference>
<organism evidence="5 6">
    <name type="scientific">Thomasclavelia ramosa</name>
    <dbReference type="NCBI Taxonomy" id="1547"/>
    <lineage>
        <taxon>Bacteria</taxon>
        <taxon>Bacillati</taxon>
        <taxon>Bacillota</taxon>
        <taxon>Erysipelotrichia</taxon>
        <taxon>Erysipelotrichales</taxon>
        <taxon>Coprobacillaceae</taxon>
        <taxon>Thomasclavelia</taxon>
    </lineage>
</organism>
<proteinExistence type="predicted"/>
<evidence type="ECO:0000256" key="1">
    <source>
        <dbReference type="ARBA" id="ARBA00022723"/>
    </source>
</evidence>
<dbReference type="GO" id="GO:0016020">
    <property type="term" value="C:membrane"/>
    <property type="evidence" value="ECO:0007669"/>
    <property type="project" value="TreeGrafter"/>
</dbReference>
<evidence type="ECO:0000313" key="5">
    <source>
        <dbReference type="EMBL" id="RGD86226.1"/>
    </source>
</evidence>